<dbReference type="InterPro" id="IPR020846">
    <property type="entry name" value="MFS_dom"/>
</dbReference>
<dbReference type="AlphaFoldDB" id="A0A3M6QMS5"/>
<evidence type="ECO:0000256" key="1">
    <source>
        <dbReference type="ARBA" id="ARBA00022692"/>
    </source>
</evidence>
<dbReference type="OrthoDB" id="5758872at2"/>
<feature type="transmembrane region" description="Helical" evidence="4">
    <location>
        <begin position="88"/>
        <end position="112"/>
    </location>
</feature>
<feature type="transmembrane region" description="Helical" evidence="4">
    <location>
        <begin position="124"/>
        <end position="143"/>
    </location>
</feature>
<dbReference type="InterPro" id="IPR011701">
    <property type="entry name" value="MFS"/>
</dbReference>
<dbReference type="Gene3D" id="1.20.1250.20">
    <property type="entry name" value="MFS general substrate transporter like domains"/>
    <property type="match status" value="2"/>
</dbReference>
<comment type="caution">
    <text evidence="6">The sequence shown here is derived from an EMBL/GenBank/DDBJ whole genome shotgun (WGS) entry which is preliminary data.</text>
</comment>
<feature type="transmembrane region" description="Helical" evidence="4">
    <location>
        <begin position="32"/>
        <end position="54"/>
    </location>
</feature>
<sequence>MLAVLGLALNLRPALAVIGPLLDMIEAATGLSHTQASLLTTLPVFVMGLCALGGMRITHWLGERNGVSLGIALIAMACAARYDADGGLQLLTTAILAGIGIALVQTLLPAFIQRRFVANAAKVFGLYTTGIMAGSAIAATSAAGLAQWWGWPAALAIWALPAVLALALWRLATPPLVQHGAAAASAPAIPQAAFWRNLRAWELMVFFGIGTGAYTLVLAWLPPFYTSLGWTPAAAGLMLGGLTVIEVVAGLVVSATIGRFIDRRGPLLLVLAMLMAGLMCLIIAPLSLALPACLLLGAGIGALFPLSLIVALDHVKEPARVGRLAAFVQGGGYIIASGMPLLAGLLRDRFADLSHAWVAMLVGTLFLLALCWRFSPASYVRIDA</sequence>
<dbReference type="InterPro" id="IPR052524">
    <property type="entry name" value="MFS_Cyanate_Porter"/>
</dbReference>
<protein>
    <submittedName>
        <fullName evidence="6">MFS transporter</fullName>
    </submittedName>
</protein>
<evidence type="ECO:0000313" key="6">
    <source>
        <dbReference type="EMBL" id="RMX04346.1"/>
    </source>
</evidence>
<dbReference type="Pfam" id="PF07690">
    <property type="entry name" value="MFS_1"/>
    <property type="match status" value="1"/>
</dbReference>
<name>A0A3M6QMS5_9BURK</name>
<gene>
    <name evidence="6" type="ORF">D8I35_15860</name>
</gene>
<keyword evidence="7" id="KW-1185">Reference proteome</keyword>
<feature type="transmembrane region" description="Helical" evidence="4">
    <location>
        <begin position="294"/>
        <end position="312"/>
    </location>
</feature>
<evidence type="ECO:0000259" key="5">
    <source>
        <dbReference type="PROSITE" id="PS50850"/>
    </source>
</evidence>
<feature type="domain" description="Major facilitator superfamily (MFS) profile" evidence="5">
    <location>
        <begin position="1"/>
        <end position="381"/>
    </location>
</feature>
<dbReference type="GO" id="GO:0022857">
    <property type="term" value="F:transmembrane transporter activity"/>
    <property type="evidence" value="ECO:0007669"/>
    <property type="project" value="InterPro"/>
</dbReference>
<evidence type="ECO:0000313" key="7">
    <source>
        <dbReference type="Proteomes" id="UP000278006"/>
    </source>
</evidence>
<feature type="transmembrane region" description="Helical" evidence="4">
    <location>
        <begin position="203"/>
        <end position="221"/>
    </location>
</feature>
<dbReference type="PANTHER" id="PTHR23523">
    <property type="match status" value="1"/>
</dbReference>
<feature type="transmembrane region" description="Helical" evidence="4">
    <location>
        <begin position="233"/>
        <end position="255"/>
    </location>
</feature>
<feature type="transmembrane region" description="Helical" evidence="4">
    <location>
        <begin position="66"/>
        <end position="82"/>
    </location>
</feature>
<dbReference type="PROSITE" id="PS50850">
    <property type="entry name" value="MFS"/>
    <property type="match status" value="1"/>
</dbReference>
<organism evidence="6 7">
    <name type="scientific">Corticibacter populi</name>
    <dbReference type="NCBI Taxonomy" id="1550736"/>
    <lineage>
        <taxon>Bacteria</taxon>
        <taxon>Pseudomonadati</taxon>
        <taxon>Pseudomonadota</taxon>
        <taxon>Betaproteobacteria</taxon>
        <taxon>Burkholderiales</taxon>
        <taxon>Comamonadaceae</taxon>
        <taxon>Corticibacter</taxon>
    </lineage>
</organism>
<proteinExistence type="predicted"/>
<evidence type="ECO:0000256" key="2">
    <source>
        <dbReference type="ARBA" id="ARBA00022989"/>
    </source>
</evidence>
<reference evidence="6 7" key="1">
    <citation type="submission" date="2018-10" db="EMBL/GenBank/DDBJ databases">
        <title>Draft genome of Cortibacter populi DSM10536.</title>
        <authorList>
            <person name="Bernier A.-M."/>
            <person name="Bernard K."/>
        </authorList>
    </citation>
    <scope>NUCLEOTIDE SEQUENCE [LARGE SCALE GENOMIC DNA]</scope>
    <source>
        <strain evidence="6 7">DSM 105136</strain>
    </source>
</reference>
<dbReference type="PANTHER" id="PTHR23523:SF1">
    <property type="entry name" value="CYANATE TRANSPORT PROTEIN CYNX"/>
    <property type="match status" value="1"/>
</dbReference>
<dbReference type="EMBL" id="RDQO01000005">
    <property type="protein sequence ID" value="RMX04346.1"/>
    <property type="molecule type" value="Genomic_DNA"/>
</dbReference>
<keyword evidence="3 4" id="KW-0472">Membrane</keyword>
<evidence type="ECO:0000256" key="4">
    <source>
        <dbReference type="SAM" id="Phobius"/>
    </source>
</evidence>
<keyword evidence="2 4" id="KW-1133">Transmembrane helix</keyword>
<evidence type="ECO:0000256" key="3">
    <source>
        <dbReference type="ARBA" id="ARBA00023136"/>
    </source>
</evidence>
<accession>A0A3M6QMS5</accession>
<feature type="transmembrane region" description="Helical" evidence="4">
    <location>
        <begin position="267"/>
        <end position="288"/>
    </location>
</feature>
<keyword evidence="1 4" id="KW-0812">Transmembrane</keyword>
<dbReference type="InterPro" id="IPR036259">
    <property type="entry name" value="MFS_trans_sf"/>
</dbReference>
<dbReference type="SUPFAM" id="SSF103473">
    <property type="entry name" value="MFS general substrate transporter"/>
    <property type="match status" value="1"/>
</dbReference>
<feature type="transmembrane region" description="Helical" evidence="4">
    <location>
        <begin position="149"/>
        <end position="169"/>
    </location>
</feature>
<feature type="transmembrane region" description="Helical" evidence="4">
    <location>
        <begin position="324"/>
        <end position="343"/>
    </location>
</feature>
<feature type="transmembrane region" description="Helical" evidence="4">
    <location>
        <begin position="355"/>
        <end position="374"/>
    </location>
</feature>
<dbReference type="Proteomes" id="UP000278006">
    <property type="component" value="Unassembled WGS sequence"/>
</dbReference>